<dbReference type="EMBL" id="UINC01134854">
    <property type="protein sequence ID" value="SVD18652.1"/>
    <property type="molecule type" value="Genomic_DNA"/>
</dbReference>
<sequence length="198" mass="21630">MARISPLAWLLCSIMPGSLGLLAQYSTTGPDNSTFRGSSLASGEADPRMELLRLGFDIKVVARMSRDEAFLALRLFYTNEDEPITLNQLENLVKLIDAGVEVDLLSEAAQLANLILTDATVSSSPLDEDRIFTRNRLMVNSFNTEVVKLVAAHSSNDLIAENIVNVLNTGRLNSTNQYIGELAESINESNNSSLLNAR</sequence>
<evidence type="ECO:0000313" key="1">
    <source>
        <dbReference type="EMBL" id="SVD18652.1"/>
    </source>
</evidence>
<evidence type="ECO:0008006" key="2">
    <source>
        <dbReference type="Google" id="ProtNLM"/>
    </source>
</evidence>
<feature type="non-terminal residue" evidence="1">
    <location>
        <position position="198"/>
    </location>
</feature>
<organism evidence="1">
    <name type="scientific">marine metagenome</name>
    <dbReference type="NCBI Taxonomy" id="408172"/>
    <lineage>
        <taxon>unclassified sequences</taxon>
        <taxon>metagenomes</taxon>
        <taxon>ecological metagenomes</taxon>
    </lineage>
</organism>
<reference evidence="1" key="1">
    <citation type="submission" date="2018-05" db="EMBL/GenBank/DDBJ databases">
        <authorList>
            <person name="Lanie J.A."/>
            <person name="Ng W.-L."/>
            <person name="Kazmierczak K.M."/>
            <person name="Andrzejewski T.M."/>
            <person name="Davidsen T.M."/>
            <person name="Wayne K.J."/>
            <person name="Tettelin H."/>
            <person name="Glass J.I."/>
            <person name="Rusch D."/>
            <person name="Podicherti R."/>
            <person name="Tsui H.-C.T."/>
            <person name="Winkler M.E."/>
        </authorList>
    </citation>
    <scope>NUCLEOTIDE SEQUENCE</scope>
</reference>
<proteinExistence type="predicted"/>
<accession>A0A382TA43</accession>
<protein>
    <recommendedName>
        <fullName evidence="2">DUF1400 domain-containing protein</fullName>
    </recommendedName>
</protein>
<dbReference type="AlphaFoldDB" id="A0A382TA43"/>
<name>A0A382TA43_9ZZZZ</name>
<gene>
    <name evidence="1" type="ORF">METZ01_LOCUS371506</name>
</gene>